<dbReference type="GO" id="GO:0051639">
    <property type="term" value="P:actin filament network formation"/>
    <property type="evidence" value="ECO:0007669"/>
    <property type="project" value="TreeGrafter"/>
</dbReference>
<dbReference type="InterPro" id="IPR011992">
    <property type="entry name" value="EF-hand-dom_pair"/>
</dbReference>
<dbReference type="SUPFAM" id="SSF47576">
    <property type="entry name" value="Calponin-homology domain, CH-domain"/>
    <property type="match status" value="1"/>
</dbReference>
<feature type="non-terminal residue" evidence="4">
    <location>
        <position position="423"/>
    </location>
</feature>
<protein>
    <submittedName>
        <fullName evidence="4">Plastin-2-like protein</fullName>
    </submittedName>
</protein>
<feature type="domain" description="Calponin-homology (CH)" evidence="3">
    <location>
        <begin position="123"/>
        <end position="239"/>
    </location>
</feature>
<dbReference type="PROSITE" id="PS00019">
    <property type="entry name" value="ACTININ_1"/>
    <property type="match status" value="1"/>
</dbReference>
<organism evidence="4 5">
    <name type="scientific">Euroglyphus maynei</name>
    <name type="common">Mayne's house dust mite</name>
    <dbReference type="NCBI Taxonomy" id="6958"/>
    <lineage>
        <taxon>Eukaryota</taxon>
        <taxon>Metazoa</taxon>
        <taxon>Ecdysozoa</taxon>
        <taxon>Arthropoda</taxon>
        <taxon>Chelicerata</taxon>
        <taxon>Arachnida</taxon>
        <taxon>Acari</taxon>
        <taxon>Acariformes</taxon>
        <taxon>Sarcoptiformes</taxon>
        <taxon>Astigmata</taxon>
        <taxon>Psoroptidia</taxon>
        <taxon>Analgoidea</taxon>
        <taxon>Pyroglyphidae</taxon>
        <taxon>Pyroglyphinae</taxon>
        <taxon>Euroglyphus</taxon>
    </lineage>
</organism>
<name>A0A1Y3B3C1_EURMA</name>
<comment type="caution">
    <text evidence="4">The sequence shown here is derived from an EMBL/GenBank/DDBJ whole genome shotgun (WGS) entry which is preliminary data.</text>
</comment>
<sequence length="423" mass="48210">MDTLTANLETLSLSEEQTDSIENIFNKNRSLDANALKDALDIVGFKLPLWRVRILIEDIDKKKSFNLEKGRLTKEEFIQLCMDLRAQDVANSFKQTISKRGNLETLGGMSEASSSGTTHSVRHEEQVAFSDWINTHLSCDSDLKSLLPIDLEGKTLYDKVKDGILLCKIINHSCPDTIDERAINKKNLTLYTKHENLTLALNSAQAIGCNIINIDAHDLSKGRPHLVLGLLWQIIRIGLFNQITIEHCPGLVNLLNDNEEMGDLLKLSPEEILIRWVNYQLEKANVDRRISNFTNDIKDSEVYTHLLHQIAPPEKNVNKDALRERDMLERAEIMLKQADKLGCRSFLTPQNVVDGVYKLNVAFVANLFNNYPGLDTPENIEPLETIEETREEKTYRNWMNSMGVDPYVNWLYSDLADGKIIFQ</sequence>
<dbReference type="GO" id="GO:0051017">
    <property type="term" value="P:actin filament bundle assembly"/>
    <property type="evidence" value="ECO:0007669"/>
    <property type="project" value="InterPro"/>
</dbReference>
<dbReference type="InterPro" id="IPR036872">
    <property type="entry name" value="CH_dom_sf"/>
</dbReference>
<dbReference type="CDD" id="cd21295">
    <property type="entry name" value="CH_PLS_rpt2"/>
    <property type="match status" value="1"/>
</dbReference>
<dbReference type="Gene3D" id="1.10.418.10">
    <property type="entry name" value="Calponin-like domain"/>
    <property type="match status" value="3"/>
</dbReference>
<gene>
    <name evidence="4" type="ORF">BLA29_004256</name>
</gene>
<evidence type="ECO:0000313" key="4">
    <source>
        <dbReference type="EMBL" id="OTF75279.1"/>
    </source>
</evidence>
<dbReference type="PROSITE" id="PS50021">
    <property type="entry name" value="CH"/>
    <property type="match status" value="2"/>
</dbReference>
<dbReference type="SUPFAM" id="SSF47473">
    <property type="entry name" value="EF-hand"/>
    <property type="match status" value="1"/>
</dbReference>
<evidence type="ECO:0000313" key="5">
    <source>
        <dbReference type="Proteomes" id="UP000194236"/>
    </source>
</evidence>
<keyword evidence="2" id="KW-0009">Actin-binding</keyword>
<accession>A0A1Y3B3C1</accession>
<dbReference type="Proteomes" id="UP000194236">
    <property type="component" value="Unassembled WGS sequence"/>
</dbReference>
<dbReference type="Gene3D" id="1.10.238.10">
    <property type="entry name" value="EF-hand"/>
    <property type="match status" value="1"/>
</dbReference>
<dbReference type="InterPro" id="IPR039959">
    <property type="entry name" value="Fimbrin/Plastin"/>
</dbReference>
<dbReference type="OrthoDB" id="431378at2759"/>
<dbReference type="PANTHER" id="PTHR19961">
    <property type="entry name" value="FIMBRIN/PLASTIN"/>
    <property type="match status" value="1"/>
</dbReference>
<dbReference type="FunFam" id="1.10.418.10:FF:000031">
    <property type="entry name" value="Fimbrin-2 like"/>
    <property type="match status" value="1"/>
</dbReference>
<dbReference type="GO" id="GO:0005884">
    <property type="term" value="C:actin filament"/>
    <property type="evidence" value="ECO:0007669"/>
    <property type="project" value="TreeGrafter"/>
</dbReference>
<reference evidence="4 5" key="1">
    <citation type="submission" date="2017-03" db="EMBL/GenBank/DDBJ databases">
        <title>Genome Survey of Euroglyphus maynei.</title>
        <authorList>
            <person name="Arlian L.G."/>
            <person name="Morgan M.S."/>
            <person name="Rider S.D."/>
        </authorList>
    </citation>
    <scope>NUCLEOTIDE SEQUENCE [LARGE SCALE GENOMIC DNA]</scope>
    <source>
        <strain evidence="4">Arlian Lab</strain>
        <tissue evidence="4">Whole body</tissue>
    </source>
</reference>
<evidence type="ECO:0000259" key="3">
    <source>
        <dbReference type="PROSITE" id="PS50021"/>
    </source>
</evidence>
<dbReference type="CDD" id="cd21292">
    <property type="entry name" value="CH_PLS_rpt1"/>
    <property type="match status" value="1"/>
</dbReference>
<feature type="domain" description="Calponin-homology (CH)" evidence="3">
    <location>
        <begin position="267"/>
        <end position="372"/>
    </location>
</feature>
<dbReference type="Pfam" id="PF00307">
    <property type="entry name" value="CH"/>
    <property type="match status" value="2"/>
</dbReference>
<dbReference type="SMART" id="SM00033">
    <property type="entry name" value="CH"/>
    <property type="match status" value="2"/>
</dbReference>
<dbReference type="GO" id="GO:0051015">
    <property type="term" value="F:actin filament binding"/>
    <property type="evidence" value="ECO:0007669"/>
    <property type="project" value="InterPro"/>
</dbReference>
<dbReference type="PANTHER" id="PTHR19961:SF18">
    <property type="entry name" value="FI19014P1"/>
    <property type="match status" value="1"/>
</dbReference>
<dbReference type="InterPro" id="IPR001589">
    <property type="entry name" value="Actinin_actin-bd_CS"/>
</dbReference>
<dbReference type="AlphaFoldDB" id="A0A1Y3B3C1"/>
<dbReference type="GO" id="GO:0032432">
    <property type="term" value="C:actin filament bundle"/>
    <property type="evidence" value="ECO:0007669"/>
    <property type="project" value="TreeGrafter"/>
</dbReference>
<keyword evidence="5" id="KW-1185">Reference proteome</keyword>
<evidence type="ECO:0000256" key="2">
    <source>
        <dbReference type="ARBA" id="ARBA00023203"/>
    </source>
</evidence>
<dbReference type="GO" id="GO:0005737">
    <property type="term" value="C:cytoplasm"/>
    <property type="evidence" value="ECO:0007669"/>
    <property type="project" value="TreeGrafter"/>
</dbReference>
<dbReference type="InterPro" id="IPR001715">
    <property type="entry name" value="CH_dom"/>
</dbReference>
<dbReference type="EMBL" id="MUJZ01042724">
    <property type="protein sequence ID" value="OTF75279.1"/>
    <property type="molecule type" value="Genomic_DNA"/>
</dbReference>
<evidence type="ECO:0000256" key="1">
    <source>
        <dbReference type="ARBA" id="ARBA00022737"/>
    </source>
</evidence>
<proteinExistence type="predicted"/>
<keyword evidence="1" id="KW-0677">Repeat</keyword>
<dbReference type="FunFam" id="1.10.418.10:FF:000042">
    <property type="entry name" value="Fimbrin, putative"/>
    <property type="match status" value="1"/>
</dbReference>